<dbReference type="InterPro" id="IPR005320">
    <property type="entry name" value="Peptidase_S51"/>
</dbReference>
<comment type="similarity">
    <text evidence="1">Belongs to the peptidase S51 family.</text>
</comment>
<dbReference type="SUPFAM" id="SSF52317">
    <property type="entry name" value="Class I glutamine amidotransferase-like"/>
    <property type="match status" value="1"/>
</dbReference>
<dbReference type="EMBL" id="LVHF01000028">
    <property type="protein sequence ID" value="OAN13649.1"/>
    <property type="molecule type" value="Genomic_DNA"/>
</dbReference>
<evidence type="ECO:0000256" key="1">
    <source>
        <dbReference type="ARBA" id="ARBA00006534"/>
    </source>
</evidence>
<dbReference type="STRING" id="858640.A3K86_13800"/>
<proteinExistence type="inferred from homology"/>
<dbReference type="AlphaFoldDB" id="A0A178K8H8"/>
<dbReference type="NCBIfam" id="NF003642">
    <property type="entry name" value="PRK05282.1"/>
    <property type="match status" value="1"/>
</dbReference>
<evidence type="ECO:0000256" key="2">
    <source>
        <dbReference type="ARBA" id="ARBA00022670"/>
    </source>
</evidence>
<evidence type="ECO:0000313" key="5">
    <source>
        <dbReference type="EMBL" id="OAN13649.1"/>
    </source>
</evidence>
<organism evidence="5 6">
    <name type="scientific">Photobacterium jeanii</name>
    <dbReference type="NCBI Taxonomy" id="858640"/>
    <lineage>
        <taxon>Bacteria</taxon>
        <taxon>Pseudomonadati</taxon>
        <taxon>Pseudomonadota</taxon>
        <taxon>Gammaproteobacteria</taxon>
        <taxon>Vibrionales</taxon>
        <taxon>Vibrionaceae</taxon>
        <taxon>Photobacterium</taxon>
    </lineage>
</organism>
<dbReference type="GO" id="GO:0008236">
    <property type="term" value="F:serine-type peptidase activity"/>
    <property type="evidence" value="ECO:0007669"/>
    <property type="project" value="UniProtKB-KW"/>
</dbReference>
<dbReference type="PANTHER" id="PTHR20842:SF0">
    <property type="entry name" value="ALPHA-ASPARTYL DIPEPTIDASE"/>
    <property type="match status" value="1"/>
</dbReference>
<keyword evidence="2" id="KW-0645">Protease</keyword>
<dbReference type="Pfam" id="PF03575">
    <property type="entry name" value="Peptidase_S51"/>
    <property type="match status" value="1"/>
</dbReference>
<evidence type="ECO:0000256" key="3">
    <source>
        <dbReference type="ARBA" id="ARBA00022801"/>
    </source>
</evidence>
<dbReference type="RefSeq" id="WP_068332056.1">
    <property type="nucleotide sequence ID" value="NZ_LVHF01000028.1"/>
</dbReference>
<protein>
    <submittedName>
        <fullName evidence="5">Dipeptidase E</fullName>
    </submittedName>
</protein>
<dbReference type="CDD" id="cd03146">
    <property type="entry name" value="GAT1_Peptidase_E"/>
    <property type="match status" value="1"/>
</dbReference>
<dbReference type="OrthoDB" id="3373764at2"/>
<keyword evidence="6" id="KW-1185">Reference proteome</keyword>
<dbReference type="Gene3D" id="3.40.50.880">
    <property type="match status" value="1"/>
</dbReference>
<dbReference type="GO" id="GO:0006508">
    <property type="term" value="P:proteolysis"/>
    <property type="evidence" value="ECO:0007669"/>
    <property type="project" value="UniProtKB-KW"/>
</dbReference>
<sequence length="245" mass="26802">MDILMLSNGKIAGNEHVMGFAGEAIVEQVKRTGAKNWVLIPYAVIRSSHDDRVAMVQQTFDALGLDCIVTGLHQAEDPVAAIKAADGILVSGGNTWVLNKTLHDLGLVGPIRKAVLDQGVPYIGWSAGTNITCPTIRTTNDMPIITGAVLPSLNLVPFQINPHYLEAKVEGHNGETRDERIQEFLEVNKHEPVIGIPEGTWLHLHDGELSYHCANGKDLKLFSYGKEPEYFAQGQDIQFLMAHSC</sequence>
<dbReference type="Proteomes" id="UP000078503">
    <property type="component" value="Unassembled WGS sequence"/>
</dbReference>
<gene>
    <name evidence="5" type="ORF">A3K86_13800</name>
</gene>
<keyword evidence="4" id="KW-0720">Serine protease</keyword>
<keyword evidence="3" id="KW-0378">Hydrolase</keyword>
<accession>A0A178K8H8</accession>
<comment type="caution">
    <text evidence="5">The sequence shown here is derived from an EMBL/GenBank/DDBJ whole genome shotgun (WGS) entry which is preliminary data.</text>
</comment>
<dbReference type="InterPro" id="IPR029062">
    <property type="entry name" value="Class_I_gatase-like"/>
</dbReference>
<dbReference type="PANTHER" id="PTHR20842">
    <property type="entry name" value="PROTEASE S51 ALPHA-ASPARTYL DIPEPTIDASE"/>
    <property type="match status" value="1"/>
</dbReference>
<reference evidence="5 6" key="1">
    <citation type="submission" date="2016-03" db="EMBL/GenBank/DDBJ databases">
        <title>Photobacterium proteolyticum sp. nov. a protease producing bacterium isolated from ocean sediments of Laizhou Bay.</title>
        <authorList>
            <person name="Li Y."/>
        </authorList>
    </citation>
    <scope>NUCLEOTIDE SEQUENCE [LARGE SCALE GENOMIC DNA]</scope>
    <source>
        <strain evidence="5 6">R-40508</strain>
    </source>
</reference>
<evidence type="ECO:0000256" key="4">
    <source>
        <dbReference type="ARBA" id="ARBA00022825"/>
    </source>
</evidence>
<evidence type="ECO:0000313" key="6">
    <source>
        <dbReference type="Proteomes" id="UP000078503"/>
    </source>
</evidence>
<name>A0A178K8H8_9GAMM</name>